<gene>
    <name evidence="3" type="ORF">B0H98_101265</name>
</gene>
<dbReference type="Proteomes" id="UP000237647">
    <property type="component" value="Unassembled WGS sequence"/>
</dbReference>
<proteinExistence type="predicted"/>
<dbReference type="SUPFAM" id="SSF55797">
    <property type="entry name" value="PR-1-like"/>
    <property type="match status" value="1"/>
</dbReference>
<evidence type="ECO:0000313" key="3">
    <source>
        <dbReference type="EMBL" id="PRY66287.1"/>
    </source>
</evidence>
<reference evidence="3 4" key="1">
    <citation type="submission" date="2018-03" db="EMBL/GenBank/DDBJ databases">
        <title>Genomic Encyclopedia of Type Strains, Phase III (KMG-III): the genomes of soil and plant-associated and newly described type strains.</title>
        <authorList>
            <person name="Whitman W."/>
        </authorList>
    </citation>
    <scope>NUCLEOTIDE SEQUENCE [LARGE SCALE GENOMIC DNA]</scope>
    <source>
        <strain evidence="3 4">CGMCC 1.12152</strain>
    </source>
</reference>
<dbReference type="EMBL" id="PVTK01000001">
    <property type="protein sequence ID" value="PRY66287.1"/>
    <property type="molecule type" value="Genomic_DNA"/>
</dbReference>
<evidence type="ECO:0000313" key="4">
    <source>
        <dbReference type="Proteomes" id="UP000237647"/>
    </source>
</evidence>
<feature type="signal peptide" evidence="1">
    <location>
        <begin position="1"/>
        <end position="34"/>
    </location>
</feature>
<accession>A0A2T0V843</accession>
<evidence type="ECO:0000256" key="1">
    <source>
        <dbReference type="SAM" id="SignalP"/>
    </source>
</evidence>
<dbReference type="AlphaFoldDB" id="A0A2T0V843"/>
<dbReference type="PANTHER" id="PTHR31157">
    <property type="entry name" value="SCP DOMAIN-CONTAINING PROTEIN"/>
    <property type="match status" value="1"/>
</dbReference>
<comment type="caution">
    <text evidence="3">The sequence shown here is derived from an EMBL/GenBank/DDBJ whole genome shotgun (WGS) entry which is preliminary data.</text>
</comment>
<dbReference type="Pfam" id="PF00188">
    <property type="entry name" value="CAP"/>
    <property type="match status" value="1"/>
</dbReference>
<keyword evidence="4" id="KW-1185">Reference proteome</keyword>
<name>A0A2T0V843_9GAMM</name>
<dbReference type="InterPro" id="IPR035940">
    <property type="entry name" value="CAP_sf"/>
</dbReference>
<feature type="domain" description="SCP" evidence="2">
    <location>
        <begin position="44"/>
        <end position="175"/>
    </location>
</feature>
<dbReference type="Gene3D" id="3.40.33.10">
    <property type="entry name" value="CAP"/>
    <property type="match status" value="1"/>
</dbReference>
<dbReference type="CDD" id="cd05379">
    <property type="entry name" value="CAP_bacterial"/>
    <property type="match status" value="1"/>
</dbReference>
<keyword evidence="1" id="KW-0732">Signal</keyword>
<dbReference type="PANTHER" id="PTHR31157:SF1">
    <property type="entry name" value="SCP DOMAIN-CONTAINING PROTEIN"/>
    <property type="match status" value="1"/>
</dbReference>
<feature type="chain" id="PRO_5015430020" evidence="1">
    <location>
        <begin position="35"/>
        <end position="181"/>
    </location>
</feature>
<protein>
    <submittedName>
        <fullName evidence="3">Cysteine-rich secretory protein family protein</fullName>
    </submittedName>
</protein>
<evidence type="ECO:0000259" key="2">
    <source>
        <dbReference type="SMART" id="SM00198"/>
    </source>
</evidence>
<dbReference type="InterPro" id="IPR014044">
    <property type="entry name" value="CAP_dom"/>
</dbReference>
<sequence length="181" mass="19919">MKNSVVDSFVKRPVHRALFRCLALVLLGAGPAWASESGECEPTEQQQAMLDLVNEARREARQCGEQSFDSVAPLTWSCKLHEAAKAHSEDMAEKEYFSHTSPEGVGIEQRVETQGYTWRAVGENIAAGHPSAAGAVEGWLQSPGHCSNIMNSAFTQMGMAKADNPQTRYNHYWTQALGQPR</sequence>
<dbReference type="SMART" id="SM00198">
    <property type="entry name" value="SCP"/>
    <property type="match status" value="1"/>
</dbReference>
<organism evidence="3 4">
    <name type="scientific">Vreelandella songnenensis</name>
    <dbReference type="NCBI Taxonomy" id="1176243"/>
    <lineage>
        <taxon>Bacteria</taxon>
        <taxon>Pseudomonadati</taxon>
        <taxon>Pseudomonadota</taxon>
        <taxon>Gammaproteobacteria</taxon>
        <taxon>Oceanospirillales</taxon>
        <taxon>Halomonadaceae</taxon>
        <taxon>Vreelandella</taxon>
    </lineage>
</organism>